<evidence type="ECO:0000256" key="5">
    <source>
        <dbReference type="ARBA" id="ARBA00023002"/>
    </source>
</evidence>
<comment type="subcellular location">
    <subcellularLocation>
        <location evidence="8">Cytoplasm</location>
    </subcellularLocation>
</comment>
<dbReference type="PANTHER" id="PTHR43128">
    <property type="entry name" value="L-2-HYDROXYCARBOXYLATE DEHYDROGENASE (NAD(P)(+))"/>
    <property type="match status" value="1"/>
</dbReference>
<dbReference type="SUPFAM" id="SSF56327">
    <property type="entry name" value="LDH C-terminal domain-like"/>
    <property type="match status" value="1"/>
</dbReference>
<evidence type="ECO:0000256" key="3">
    <source>
        <dbReference type="ARBA" id="ARBA00012967"/>
    </source>
</evidence>
<gene>
    <name evidence="8" type="primary">ldh</name>
    <name evidence="13" type="ORF">MOS_487</name>
</gene>
<dbReference type="HAMAP" id="MF_00488">
    <property type="entry name" value="Lactate_dehydrog"/>
    <property type="match status" value="1"/>
</dbReference>
<feature type="binding site" evidence="8">
    <location>
        <begin position="119"/>
        <end position="121"/>
    </location>
    <ligand>
        <name>NAD(+)</name>
        <dbReference type="ChEBI" id="CHEBI:57540"/>
    </ligand>
</feature>
<evidence type="ECO:0000256" key="2">
    <source>
        <dbReference type="ARBA" id="ARBA00006054"/>
    </source>
</evidence>
<comment type="subunit">
    <text evidence="8">Homotetramer.</text>
</comment>
<dbReference type="InterPro" id="IPR022383">
    <property type="entry name" value="Lactate/malate_DH_C"/>
</dbReference>
<dbReference type="InterPro" id="IPR011304">
    <property type="entry name" value="L-lactate_DH"/>
</dbReference>
<dbReference type="AlphaFoldDB" id="A0AAI8AMX9"/>
<dbReference type="InterPro" id="IPR015955">
    <property type="entry name" value="Lactate_DH/Glyco_Ohase_4_C"/>
</dbReference>
<dbReference type="EMBL" id="CP003914">
    <property type="protein sequence ID" value="AFX74402.1"/>
    <property type="molecule type" value="Genomic_DNA"/>
</dbReference>
<dbReference type="SUPFAM" id="SSF51735">
    <property type="entry name" value="NAD(P)-binding Rossmann-fold domains"/>
    <property type="match status" value="1"/>
</dbReference>
<dbReference type="Proteomes" id="UP000009399">
    <property type="component" value="Chromosome"/>
</dbReference>
<dbReference type="GO" id="GO:0005737">
    <property type="term" value="C:cytoplasm"/>
    <property type="evidence" value="ECO:0007669"/>
    <property type="project" value="UniProtKB-SubCell"/>
</dbReference>
<evidence type="ECO:0000256" key="9">
    <source>
        <dbReference type="PIRSR" id="PIRSR000102-1"/>
    </source>
</evidence>
<evidence type="ECO:0000256" key="6">
    <source>
        <dbReference type="ARBA" id="ARBA00023027"/>
    </source>
</evidence>
<comment type="catalytic activity">
    <reaction evidence="7 8">
        <text>(S)-lactate + NAD(+) = pyruvate + NADH + H(+)</text>
        <dbReference type="Rhea" id="RHEA:23444"/>
        <dbReference type="ChEBI" id="CHEBI:15361"/>
        <dbReference type="ChEBI" id="CHEBI:15378"/>
        <dbReference type="ChEBI" id="CHEBI:16651"/>
        <dbReference type="ChEBI" id="CHEBI:57540"/>
        <dbReference type="ChEBI" id="CHEBI:57945"/>
        <dbReference type="EC" id="1.1.1.27"/>
    </reaction>
</comment>
<feature type="binding site" evidence="10">
    <location>
        <position position="96"/>
    </location>
    <ligand>
        <name>NAD(+)</name>
        <dbReference type="ChEBI" id="CHEBI:57540"/>
    </ligand>
</feature>
<comment type="caution">
    <text evidence="8">Lacks conserved residue(s) required for the propagation of feature annotation.</text>
</comment>
<dbReference type="GO" id="GO:0006096">
    <property type="term" value="P:glycolytic process"/>
    <property type="evidence" value="ECO:0007669"/>
    <property type="project" value="UniProtKB-UniRule"/>
</dbReference>
<dbReference type="Gene3D" id="3.40.50.720">
    <property type="entry name" value="NAD(P)-binding Rossmann-like Domain"/>
    <property type="match status" value="1"/>
</dbReference>
<feature type="binding site" evidence="8">
    <location>
        <begin position="121"/>
        <end position="124"/>
    </location>
    <ligand>
        <name>substrate</name>
    </ligand>
</feature>
<evidence type="ECO:0000256" key="7">
    <source>
        <dbReference type="ARBA" id="ARBA00049258"/>
    </source>
</evidence>
<feature type="domain" description="Lactate/malate dehydrogenase C-terminal" evidence="12">
    <location>
        <begin position="146"/>
        <end position="309"/>
    </location>
</feature>
<reference evidence="13 14" key="1">
    <citation type="journal article" date="2013" name="Genome Announc.">
        <title>Complete Genome Sequence of Mycoplasma hyorhinis Strain SK76.</title>
        <authorList>
            <person name="Goodison S."/>
            <person name="Urquidi V."/>
            <person name="Kumar D."/>
            <person name="Reyes L."/>
            <person name="Rosser C.J."/>
        </authorList>
    </citation>
    <scope>NUCLEOTIDE SEQUENCE [LARGE SCALE GENOMIC DNA]</scope>
    <source>
        <strain evidence="13 14">SK76</strain>
    </source>
</reference>
<organism evidence="13 14">
    <name type="scientific">Mesomycoplasma hyorhinis SK76</name>
    <dbReference type="NCBI Taxonomy" id="1118964"/>
    <lineage>
        <taxon>Bacteria</taxon>
        <taxon>Bacillati</taxon>
        <taxon>Mycoplasmatota</taxon>
        <taxon>Mycoplasmoidales</taxon>
        <taxon>Metamycoplasmataceae</taxon>
        <taxon>Mesomycoplasma</taxon>
    </lineage>
</organism>
<sequence>MKATKIILIGAGNVGNSFLYSAMNQGLASEYGIIDLNNDFRDGNVLDFEDVVASSVRPFRVFAAEYADLKDADFIVITAGRPQKPGETRLELIKDNIRIIRQIGQKVKESGFRGITVIASNPVDIITRAYRDETGFDHSKVIGSGTILDTRRLQFEIAKRARVSTQSVQAYVMGEHGDSSFVAFSAAKIAGECLCRFSKTTGITKENYEQELEYPVSRKAYEIINRKRATFYGIGAALASIIRNIIQDSRQVMVVGANLHGEYGFYDVNVGVPAIIGRNGIEQVLEISLNEKEREKFVKSVKIIDTMYKEAEE</sequence>
<feature type="binding site" evidence="8">
    <location>
        <position position="230"/>
    </location>
    <ligand>
        <name>substrate</name>
    </ligand>
</feature>
<dbReference type="PANTHER" id="PTHR43128:SF16">
    <property type="entry name" value="L-LACTATE DEHYDROGENASE"/>
    <property type="match status" value="1"/>
</dbReference>
<dbReference type="Gene3D" id="3.90.110.10">
    <property type="entry name" value="Lactate dehydrogenase/glycoside hydrolase, family 4, C-terminal"/>
    <property type="match status" value="1"/>
</dbReference>
<evidence type="ECO:0000256" key="1">
    <source>
        <dbReference type="ARBA" id="ARBA00004843"/>
    </source>
</evidence>
<comment type="similarity">
    <text evidence="2 8">Belongs to the LDH/MDH superfamily. LDH family.</text>
</comment>
<keyword evidence="4 8" id="KW-0963">Cytoplasm</keyword>
<dbReference type="NCBIfam" id="NF000824">
    <property type="entry name" value="PRK00066.1"/>
    <property type="match status" value="1"/>
</dbReference>
<dbReference type="Pfam" id="PF00056">
    <property type="entry name" value="Ldh_1_N"/>
    <property type="match status" value="1"/>
</dbReference>
<feature type="active site" description="Proton acceptor" evidence="8 9">
    <location>
        <position position="176"/>
    </location>
</feature>
<feature type="binding site" evidence="8">
    <location>
        <position position="14"/>
    </location>
    <ligand>
        <name>NAD(+)</name>
        <dbReference type="ChEBI" id="CHEBI:57540"/>
    </ligand>
</feature>
<dbReference type="InterPro" id="IPR018177">
    <property type="entry name" value="L-lactate_DH_AS"/>
</dbReference>
<keyword evidence="8" id="KW-0597">Phosphoprotein</keyword>
<evidence type="ECO:0000313" key="14">
    <source>
        <dbReference type="Proteomes" id="UP000009399"/>
    </source>
</evidence>
<dbReference type="PRINTS" id="PR00086">
    <property type="entry name" value="LLDHDRGNASE"/>
</dbReference>
<dbReference type="KEGG" id="mhs:MOS_487"/>
<dbReference type="GO" id="GO:0006089">
    <property type="term" value="P:lactate metabolic process"/>
    <property type="evidence" value="ECO:0007669"/>
    <property type="project" value="TreeGrafter"/>
</dbReference>
<dbReference type="InterPro" id="IPR001236">
    <property type="entry name" value="Lactate/malate_DH_N"/>
</dbReference>
<feature type="binding site" evidence="8">
    <location>
        <position position="144"/>
    </location>
    <ligand>
        <name>NAD(+)</name>
        <dbReference type="ChEBI" id="CHEBI:57540"/>
    </ligand>
</feature>
<dbReference type="PIRSF" id="PIRSF000102">
    <property type="entry name" value="Lac_mal_DH"/>
    <property type="match status" value="1"/>
</dbReference>
<evidence type="ECO:0000313" key="13">
    <source>
        <dbReference type="EMBL" id="AFX74402.1"/>
    </source>
</evidence>
<dbReference type="GeneID" id="93248592"/>
<name>A0AAI8AMX9_MESHY</name>
<feature type="modified residue" description="Phosphotyrosine" evidence="8">
    <location>
        <position position="221"/>
    </location>
</feature>
<keyword evidence="5 8" id="KW-0560">Oxidoreductase</keyword>
<evidence type="ECO:0000256" key="10">
    <source>
        <dbReference type="PIRSR" id="PIRSR000102-3"/>
    </source>
</evidence>
<proteinExistence type="inferred from homology"/>
<feature type="domain" description="Lactate/malate dehydrogenase N-terminal" evidence="11">
    <location>
        <begin position="4"/>
        <end position="143"/>
    </location>
</feature>
<feature type="binding site" evidence="8 10">
    <location>
        <position position="35"/>
    </location>
    <ligand>
        <name>NAD(+)</name>
        <dbReference type="ChEBI" id="CHEBI:57540"/>
    </ligand>
</feature>
<evidence type="ECO:0000256" key="8">
    <source>
        <dbReference type="HAMAP-Rule" id="MF_00488"/>
    </source>
</evidence>
<dbReference type="NCBIfam" id="TIGR01771">
    <property type="entry name" value="L-LDH-NAD"/>
    <property type="match status" value="1"/>
</dbReference>
<comment type="function">
    <text evidence="8">Catalyzes the conversion of lactate to pyruvate.</text>
</comment>
<dbReference type="CDD" id="cd05291">
    <property type="entry name" value="HicDH_like"/>
    <property type="match status" value="1"/>
</dbReference>
<dbReference type="InterPro" id="IPR001557">
    <property type="entry name" value="L-lactate/malate_DH"/>
</dbReference>
<comment type="pathway">
    <text evidence="1 8">Fermentation; pyruvate fermentation to lactate; (S)-lactate from pyruvate: step 1/1.</text>
</comment>
<keyword evidence="6 8" id="KW-0520">NAD</keyword>
<dbReference type="RefSeq" id="WP_015084189.1">
    <property type="nucleotide sequence ID" value="NC_019552.1"/>
</dbReference>
<dbReference type="Pfam" id="PF02866">
    <property type="entry name" value="Ldh_1_C"/>
    <property type="match status" value="1"/>
</dbReference>
<dbReference type="PROSITE" id="PS00064">
    <property type="entry name" value="L_LDH"/>
    <property type="match status" value="1"/>
</dbReference>
<accession>A0AAI8AMX9</accession>
<evidence type="ECO:0000259" key="11">
    <source>
        <dbReference type="Pfam" id="PF00056"/>
    </source>
</evidence>
<feature type="binding site" evidence="8">
    <location>
        <position position="83"/>
    </location>
    <ligand>
        <name>substrate</name>
    </ligand>
</feature>
<protein>
    <recommendedName>
        <fullName evidence="3 8">L-lactate dehydrogenase</fullName>
        <shortName evidence="8">L-LDH</shortName>
        <ecNumber evidence="3 8">1.1.1.27</ecNumber>
    </recommendedName>
</protein>
<feature type="binding site" evidence="10">
    <location>
        <begin position="10"/>
        <end position="15"/>
    </location>
    <ligand>
        <name>NAD(+)</name>
        <dbReference type="ChEBI" id="CHEBI:57540"/>
    </ligand>
</feature>
<dbReference type="GO" id="GO:0004459">
    <property type="term" value="F:L-lactate dehydrogenase (NAD+) activity"/>
    <property type="evidence" value="ECO:0007669"/>
    <property type="project" value="UniProtKB-UniRule"/>
</dbReference>
<dbReference type="InterPro" id="IPR036291">
    <property type="entry name" value="NAD(P)-bd_dom_sf"/>
</dbReference>
<feature type="binding site" evidence="8">
    <location>
        <position position="66"/>
    </location>
    <ligand>
        <name>NAD(+)</name>
        <dbReference type="ChEBI" id="CHEBI:57540"/>
    </ligand>
</feature>
<feature type="binding site" evidence="8">
    <location>
        <begin position="149"/>
        <end position="152"/>
    </location>
    <ligand>
        <name>substrate</name>
    </ligand>
</feature>
<dbReference type="EC" id="1.1.1.27" evidence="3 8"/>
<feature type="binding site" evidence="8">
    <location>
        <position position="89"/>
    </location>
    <ligand>
        <name>substrate</name>
    </ligand>
</feature>
<evidence type="ECO:0000256" key="4">
    <source>
        <dbReference type="ARBA" id="ARBA00022490"/>
    </source>
</evidence>
<evidence type="ECO:0000259" key="12">
    <source>
        <dbReference type="Pfam" id="PF02866"/>
    </source>
</evidence>